<keyword evidence="4" id="KW-1185">Reference proteome</keyword>
<comment type="caution">
    <text evidence="3">The sequence shown here is derived from an EMBL/GenBank/DDBJ whole genome shotgun (WGS) entry which is preliminary data.</text>
</comment>
<protein>
    <submittedName>
        <fullName evidence="3">Uncharacterized protein</fullName>
    </submittedName>
</protein>
<feature type="compositionally biased region" description="Polar residues" evidence="2">
    <location>
        <begin position="629"/>
        <end position="640"/>
    </location>
</feature>
<feature type="coiled-coil region" evidence="1">
    <location>
        <begin position="183"/>
        <end position="217"/>
    </location>
</feature>
<feature type="region of interest" description="Disordered" evidence="2">
    <location>
        <begin position="1"/>
        <end position="22"/>
    </location>
</feature>
<evidence type="ECO:0000256" key="1">
    <source>
        <dbReference type="SAM" id="Coils"/>
    </source>
</evidence>
<evidence type="ECO:0000313" key="3">
    <source>
        <dbReference type="EMBL" id="KAJ0401246.1"/>
    </source>
</evidence>
<feature type="region of interest" description="Disordered" evidence="2">
    <location>
        <begin position="451"/>
        <end position="540"/>
    </location>
</feature>
<evidence type="ECO:0000313" key="4">
    <source>
        <dbReference type="Proteomes" id="UP001209570"/>
    </source>
</evidence>
<gene>
    <name evidence="3" type="ORF">P43SY_010970</name>
</gene>
<feature type="region of interest" description="Disordered" evidence="2">
    <location>
        <begin position="599"/>
        <end position="640"/>
    </location>
</feature>
<feature type="compositionally biased region" description="Polar residues" evidence="2">
    <location>
        <begin position="496"/>
        <end position="511"/>
    </location>
</feature>
<name>A0AAD5LHF7_PYTIN</name>
<accession>A0AAD5LHF7</accession>
<dbReference type="EMBL" id="JAKCXM010000133">
    <property type="protein sequence ID" value="KAJ0401246.1"/>
    <property type="molecule type" value="Genomic_DNA"/>
</dbReference>
<dbReference type="AlphaFoldDB" id="A0AAD5LHF7"/>
<sequence length="640" mass="70706">MAERPVGSSREGGSDVAAATSVTFSSSLPPTTALAIAEARHLWSEVERLKLTVQQLQQSERRAHDDQQRLRDYVGSFVTHAQLEAALCTKTTQSNVASLIDRLRSELHDQLDKKADVDVLQAVQSKKLDISVYEASTWDLKKFRTALEQSVHDLFASFAHQIEDKVNTKLSIEDFDRIFNPEANGQKAAIENAATRIARMNEQLENLQEYVNADRQRQHKVADLNVSLLDLTRKHNASRNSIAQLFSTVEAAKERLAGVESDTRKLRDATQTVEARLSELSAQVTTTSTSHLDRITMLRGDVDRLDATSQLVTKTLAQIQQFTQNTLLKSLDARLQQAAERTDQELGDVRAQLQQLRAQTTQQSLRVMDKVMDYAEQQATLDAKVQRLEATLAALRTDLATVKGPLMTAAINLREENVAILEEIRRSQDESREIMIDYKGLLDREQQTVIKLPPGRPASRPLSRPGSSALPASAVQRRRQKQQQSTLAARLADMETPNQSHGPSRPHTSNARMHDSSPRNRARAHTAGPSTTQPTAAPDTSESLALNIEVAPRPHSEAGKRPKRSLLYSVANEPTRPGEHALLPVDQDGMFTLPSVAISTSGDDESGGSCLPWYQLQGPEIDTDPSPDRNMSGSAPVSTC</sequence>
<proteinExistence type="predicted"/>
<organism evidence="3 4">
    <name type="scientific">Pythium insidiosum</name>
    <name type="common">Pythiosis disease agent</name>
    <dbReference type="NCBI Taxonomy" id="114742"/>
    <lineage>
        <taxon>Eukaryota</taxon>
        <taxon>Sar</taxon>
        <taxon>Stramenopiles</taxon>
        <taxon>Oomycota</taxon>
        <taxon>Peronosporomycetes</taxon>
        <taxon>Pythiales</taxon>
        <taxon>Pythiaceae</taxon>
        <taxon>Pythium</taxon>
    </lineage>
</organism>
<dbReference type="Proteomes" id="UP001209570">
    <property type="component" value="Unassembled WGS sequence"/>
</dbReference>
<feature type="coiled-coil region" evidence="1">
    <location>
        <begin position="339"/>
        <end position="430"/>
    </location>
</feature>
<feature type="compositionally biased region" description="Polar residues" evidence="2">
    <location>
        <begin position="528"/>
        <end position="540"/>
    </location>
</feature>
<keyword evidence="1" id="KW-0175">Coiled coil</keyword>
<reference evidence="3" key="1">
    <citation type="submission" date="2021-12" db="EMBL/GenBank/DDBJ databases">
        <title>Prjna785345.</title>
        <authorList>
            <person name="Rujirawat T."/>
            <person name="Krajaejun T."/>
        </authorList>
    </citation>
    <scope>NUCLEOTIDE SEQUENCE</scope>
    <source>
        <strain evidence="3">Pi057C3</strain>
    </source>
</reference>
<evidence type="ECO:0000256" key="2">
    <source>
        <dbReference type="SAM" id="MobiDB-lite"/>
    </source>
</evidence>